<dbReference type="PROSITE" id="PS50022">
    <property type="entry name" value="FA58C_3"/>
    <property type="match status" value="1"/>
</dbReference>
<dbReference type="Gene3D" id="3.20.20.80">
    <property type="entry name" value="Glycosidases"/>
    <property type="match status" value="1"/>
</dbReference>
<feature type="signal peptide" evidence="6">
    <location>
        <begin position="1"/>
        <end position="19"/>
    </location>
</feature>
<keyword evidence="9" id="KW-1185">Reference proteome</keyword>
<dbReference type="InterPro" id="IPR000421">
    <property type="entry name" value="FA58C"/>
</dbReference>
<dbReference type="EC" id="3.2.1.51" evidence="2"/>
<evidence type="ECO:0000256" key="5">
    <source>
        <dbReference type="ARBA" id="ARBA00023295"/>
    </source>
</evidence>
<keyword evidence="3 6" id="KW-0732">Signal</keyword>
<dbReference type="InterPro" id="IPR000933">
    <property type="entry name" value="Glyco_hydro_29"/>
</dbReference>
<evidence type="ECO:0000256" key="3">
    <source>
        <dbReference type="ARBA" id="ARBA00022729"/>
    </source>
</evidence>
<dbReference type="InterPro" id="IPR057739">
    <property type="entry name" value="Glyco_hydro_29_N"/>
</dbReference>
<dbReference type="SUPFAM" id="SSF49785">
    <property type="entry name" value="Galactose-binding domain-like"/>
    <property type="match status" value="1"/>
</dbReference>
<feature type="domain" description="F5/8 type C" evidence="7">
    <location>
        <begin position="351"/>
        <end position="487"/>
    </location>
</feature>
<evidence type="ECO:0000259" key="7">
    <source>
        <dbReference type="PROSITE" id="PS50022"/>
    </source>
</evidence>
<dbReference type="InterPro" id="IPR008979">
    <property type="entry name" value="Galactose-bd-like_sf"/>
</dbReference>
<gene>
    <name evidence="8" type="ORF">ACFQZX_09040</name>
</gene>
<dbReference type="InterPro" id="IPR017853">
    <property type="entry name" value="GH"/>
</dbReference>
<evidence type="ECO:0000313" key="8">
    <source>
        <dbReference type="EMBL" id="MFD0793762.1"/>
    </source>
</evidence>
<reference evidence="9" key="1">
    <citation type="journal article" date="2019" name="Int. J. Syst. Evol. Microbiol.">
        <title>The Global Catalogue of Microorganisms (GCM) 10K type strain sequencing project: providing services to taxonomists for standard genome sequencing and annotation.</title>
        <authorList>
            <consortium name="The Broad Institute Genomics Platform"/>
            <consortium name="The Broad Institute Genome Sequencing Center for Infectious Disease"/>
            <person name="Wu L."/>
            <person name="Ma J."/>
        </authorList>
    </citation>
    <scope>NUCLEOTIDE SEQUENCE [LARGE SCALE GENOMIC DNA]</scope>
    <source>
        <strain evidence="9">CCUG 61484</strain>
    </source>
</reference>
<evidence type="ECO:0000256" key="6">
    <source>
        <dbReference type="SAM" id="SignalP"/>
    </source>
</evidence>
<evidence type="ECO:0000256" key="2">
    <source>
        <dbReference type="ARBA" id="ARBA00012662"/>
    </source>
</evidence>
<protein>
    <recommendedName>
        <fullName evidence="2">alpha-L-fucosidase</fullName>
        <ecNumber evidence="2">3.2.1.51</ecNumber>
    </recommendedName>
</protein>
<dbReference type="SMART" id="SM00812">
    <property type="entry name" value="Alpha_L_fucos"/>
    <property type="match status" value="1"/>
</dbReference>
<evidence type="ECO:0000313" key="9">
    <source>
        <dbReference type="Proteomes" id="UP001597010"/>
    </source>
</evidence>
<comment type="similarity">
    <text evidence="1">Belongs to the glycosyl hydrolase 29 family.</text>
</comment>
<keyword evidence="5" id="KW-0326">Glycosidase</keyword>
<organism evidence="8 9">
    <name type="scientific">Mucilaginibacter litoreus</name>
    <dbReference type="NCBI Taxonomy" id="1048221"/>
    <lineage>
        <taxon>Bacteria</taxon>
        <taxon>Pseudomonadati</taxon>
        <taxon>Bacteroidota</taxon>
        <taxon>Sphingobacteriia</taxon>
        <taxon>Sphingobacteriales</taxon>
        <taxon>Sphingobacteriaceae</taxon>
        <taxon>Mucilaginibacter</taxon>
    </lineage>
</organism>
<dbReference type="SUPFAM" id="SSF51445">
    <property type="entry name" value="(Trans)glycosidases"/>
    <property type="match status" value="1"/>
</dbReference>
<dbReference type="PANTHER" id="PTHR10030">
    <property type="entry name" value="ALPHA-L-FUCOSIDASE"/>
    <property type="match status" value="1"/>
</dbReference>
<accession>A0ABW3ARW2</accession>
<evidence type="ECO:0000256" key="1">
    <source>
        <dbReference type="ARBA" id="ARBA00007951"/>
    </source>
</evidence>
<evidence type="ECO:0000256" key="4">
    <source>
        <dbReference type="ARBA" id="ARBA00022801"/>
    </source>
</evidence>
<dbReference type="RefSeq" id="WP_377114027.1">
    <property type="nucleotide sequence ID" value="NZ_JBHTHZ010000005.1"/>
</dbReference>
<proteinExistence type="inferred from homology"/>
<keyword evidence="4" id="KW-0378">Hydrolase</keyword>
<feature type="chain" id="PRO_5046322097" description="alpha-L-fucosidase" evidence="6">
    <location>
        <begin position="20"/>
        <end position="492"/>
    </location>
</feature>
<name>A0ABW3ARW2_9SPHI</name>
<dbReference type="PANTHER" id="PTHR10030:SF37">
    <property type="entry name" value="ALPHA-L-FUCOSIDASE-RELATED"/>
    <property type="match status" value="1"/>
</dbReference>
<dbReference type="EMBL" id="JBHTHZ010000005">
    <property type="protein sequence ID" value="MFD0793762.1"/>
    <property type="molecule type" value="Genomic_DNA"/>
</dbReference>
<dbReference type="Gene3D" id="2.60.120.260">
    <property type="entry name" value="Galactose-binding domain-like"/>
    <property type="match status" value="1"/>
</dbReference>
<dbReference type="Proteomes" id="UP001597010">
    <property type="component" value="Unassembled WGS sequence"/>
</dbReference>
<sequence>MKYLSFLLIFLSSVSFSQTAPKPYGPLPTQGQLNWQETEMYCIIHWGPDTYTDKEWGYGDEDPKLVNPSNFDAMQIVGAAKAGGFKGIVVVAKHHDGFCLWPTKTTEHNISNSPYKNGKGDILREYRNACDKLGMKMGVYCSPWDRNSPFYGKPEYVTEVYRKQLEELYTNYGPLFITWHDGANGGDGYYGGAKEVRKIDRSTYYGWADTWGIARKLQPNPVIFGDVGPDVRWVGNEKGMAGETCWATYTPHAPDEGKQPGNGYVKDYEGTEGHREGKFWMPAECDVSLRPGWFYHQRQDDSVKTPEKLLELYYKSVGRGAALDLGLSPDRNGRLNENDVATLKTFGSILSKTFAVNLAKGATLKASNIREKTNHKYGPENLVDNDRYSYWSTNDDLTTPELLIDMHKPQTFNVIRLRENIKLGQRIDEVAVDAWQNGKWQQIAKATSIGGNRLIKLEEKVTAQKVRLRITKSPVSIALSDFGLFLQPDSSN</sequence>
<dbReference type="Pfam" id="PF01120">
    <property type="entry name" value="Alpha_L_fucos"/>
    <property type="match status" value="1"/>
</dbReference>
<comment type="caution">
    <text evidence="8">The sequence shown here is derived from an EMBL/GenBank/DDBJ whole genome shotgun (WGS) entry which is preliminary data.</text>
</comment>
<dbReference type="Pfam" id="PF00754">
    <property type="entry name" value="F5_F8_type_C"/>
    <property type="match status" value="1"/>
</dbReference>